<dbReference type="KEGG" id="nfn:NFRAN_1492"/>
<accession>A0A484IFR5</accession>
<keyword evidence="2" id="KW-1185">Reference proteome</keyword>
<dbReference type="Proteomes" id="UP000294299">
    <property type="component" value="Chromosome NFRAN"/>
</dbReference>
<dbReference type="EMBL" id="LR216287">
    <property type="protein sequence ID" value="VFJ13814.1"/>
    <property type="molecule type" value="Genomic_DNA"/>
</dbReference>
<protein>
    <submittedName>
        <fullName evidence="1">Uncharacterized protein</fullName>
    </submittedName>
</protein>
<evidence type="ECO:0000313" key="1">
    <source>
        <dbReference type="EMBL" id="VFJ13814.1"/>
    </source>
</evidence>
<sequence>MLSDIEVDLAKIRSNPTVSDTQKIKMFYDLMKERDIEPIVLRLSGYVKQKPMKVDYLLTFTPSRIILMRKSFIRKLTDPGFGAGLGPYLYFVLSKKIEYSDIKKKDSSVLKDSQHSQEETSIPYKDITKFVLYPDTKTLVSNMLGTAIRENVLIIHTKEKKYELILPTGKNGKYEKILYWLKMCLPVKIAAK</sequence>
<evidence type="ECO:0000313" key="2">
    <source>
        <dbReference type="Proteomes" id="UP000294299"/>
    </source>
</evidence>
<gene>
    <name evidence="1" type="ORF">NFRAN_1492</name>
</gene>
<reference evidence="1 2" key="1">
    <citation type="submission" date="2019-02" db="EMBL/GenBank/DDBJ databases">
        <authorList>
            <person name="Lehtovirta-Morley E L."/>
        </authorList>
    </citation>
    <scope>NUCLEOTIDE SEQUENCE [LARGE SCALE GENOMIC DNA]</scope>
    <source>
        <strain evidence="1">NFRAN1</strain>
    </source>
</reference>
<name>A0A484IFR5_9ARCH</name>
<dbReference type="AlphaFoldDB" id="A0A484IFR5"/>
<organism evidence="1 2">
    <name type="scientific">Candidatus Nitrosocosmicus franklandianus</name>
    <dbReference type="NCBI Taxonomy" id="1798806"/>
    <lineage>
        <taxon>Archaea</taxon>
        <taxon>Nitrososphaerota</taxon>
        <taxon>Nitrososphaeria</taxon>
        <taxon>Nitrososphaerales</taxon>
        <taxon>Nitrososphaeraceae</taxon>
        <taxon>Candidatus Nitrosocosmicus</taxon>
    </lineage>
</organism>
<proteinExistence type="predicted"/>